<protein>
    <submittedName>
        <fullName evidence="1">Uncharacterized protein</fullName>
    </submittedName>
</protein>
<organism evidence="1">
    <name type="scientific">Anguilla anguilla</name>
    <name type="common">European freshwater eel</name>
    <name type="synonym">Muraena anguilla</name>
    <dbReference type="NCBI Taxonomy" id="7936"/>
    <lineage>
        <taxon>Eukaryota</taxon>
        <taxon>Metazoa</taxon>
        <taxon>Chordata</taxon>
        <taxon>Craniata</taxon>
        <taxon>Vertebrata</taxon>
        <taxon>Euteleostomi</taxon>
        <taxon>Actinopterygii</taxon>
        <taxon>Neopterygii</taxon>
        <taxon>Teleostei</taxon>
        <taxon>Anguilliformes</taxon>
        <taxon>Anguillidae</taxon>
        <taxon>Anguilla</taxon>
    </lineage>
</organism>
<reference evidence="1" key="2">
    <citation type="journal article" date="2015" name="Fish Shellfish Immunol.">
        <title>Early steps in the European eel (Anguilla anguilla)-Vibrio vulnificus interaction in the gills: Role of the RtxA13 toxin.</title>
        <authorList>
            <person name="Callol A."/>
            <person name="Pajuelo D."/>
            <person name="Ebbesson L."/>
            <person name="Teles M."/>
            <person name="MacKenzie S."/>
            <person name="Amaro C."/>
        </authorList>
    </citation>
    <scope>NUCLEOTIDE SEQUENCE</scope>
</reference>
<name>A0A0E9TI18_ANGAN</name>
<proteinExistence type="predicted"/>
<sequence length="38" mass="4414">MQCAQQTWPILSLEKFEHVNQLDVIALLLSIKPVSWSF</sequence>
<reference evidence="1" key="1">
    <citation type="submission" date="2014-11" db="EMBL/GenBank/DDBJ databases">
        <authorList>
            <person name="Amaro Gonzalez C."/>
        </authorList>
    </citation>
    <scope>NUCLEOTIDE SEQUENCE</scope>
</reference>
<accession>A0A0E9TI18</accession>
<dbReference type="EMBL" id="GBXM01055470">
    <property type="protein sequence ID" value="JAH53107.1"/>
    <property type="molecule type" value="Transcribed_RNA"/>
</dbReference>
<dbReference type="AlphaFoldDB" id="A0A0E9TI18"/>
<evidence type="ECO:0000313" key="1">
    <source>
        <dbReference type="EMBL" id="JAH53107.1"/>
    </source>
</evidence>